<dbReference type="RefSeq" id="XP_066800724.1">
    <property type="nucleotide sequence ID" value="XM_066948951.1"/>
</dbReference>
<dbReference type="GO" id="GO:0003677">
    <property type="term" value="F:DNA binding"/>
    <property type="evidence" value="ECO:0007669"/>
    <property type="project" value="InterPro"/>
</dbReference>
<dbReference type="KEGG" id="kne:92183120"/>
<dbReference type="SMART" id="SM00355">
    <property type="entry name" value="ZnF_C2H2"/>
    <property type="match status" value="3"/>
</dbReference>
<feature type="compositionally biased region" description="Basic and acidic residues" evidence="1">
    <location>
        <begin position="29"/>
        <end position="51"/>
    </location>
</feature>
<feature type="compositionally biased region" description="Polar residues" evidence="1">
    <location>
        <begin position="852"/>
        <end position="868"/>
    </location>
</feature>
<feature type="compositionally biased region" description="Low complexity" evidence="1">
    <location>
        <begin position="377"/>
        <end position="403"/>
    </location>
</feature>
<feature type="region of interest" description="Disordered" evidence="1">
    <location>
        <begin position="335"/>
        <end position="440"/>
    </location>
</feature>
<dbReference type="Gene3D" id="1.10.150.60">
    <property type="entry name" value="ARID DNA-binding domain"/>
    <property type="match status" value="1"/>
</dbReference>
<feature type="compositionally biased region" description="Polar residues" evidence="1">
    <location>
        <begin position="701"/>
        <end position="718"/>
    </location>
</feature>
<gene>
    <name evidence="3" type="ORF">IAR55_005862</name>
</gene>
<dbReference type="InterPro" id="IPR001606">
    <property type="entry name" value="ARID_dom"/>
</dbReference>
<dbReference type="PANTHER" id="PTHR48125:SF10">
    <property type="entry name" value="OS12G0136300 PROTEIN"/>
    <property type="match status" value="1"/>
</dbReference>
<feature type="region of interest" description="Disordered" evidence="1">
    <location>
        <begin position="748"/>
        <end position="791"/>
    </location>
</feature>
<feature type="region of interest" description="Disordered" evidence="1">
    <location>
        <begin position="1333"/>
        <end position="1377"/>
    </location>
</feature>
<feature type="domain" description="ARID" evidence="2">
    <location>
        <begin position="196"/>
        <end position="290"/>
    </location>
</feature>
<feature type="compositionally biased region" description="Basic and acidic residues" evidence="1">
    <location>
        <begin position="1342"/>
        <end position="1355"/>
    </location>
</feature>
<feature type="compositionally biased region" description="Low complexity" evidence="1">
    <location>
        <begin position="52"/>
        <end position="66"/>
    </location>
</feature>
<feature type="compositionally biased region" description="Low complexity" evidence="1">
    <location>
        <begin position="410"/>
        <end position="420"/>
    </location>
</feature>
<dbReference type="InterPro" id="IPR036431">
    <property type="entry name" value="ARID_dom_sf"/>
</dbReference>
<feature type="compositionally biased region" description="Polar residues" evidence="1">
    <location>
        <begin position="491"/>
        <end position="509"/>
    </location>
</feature>
<dbReference type="EMBL" id="JBCAWK010000011">
    <property type="protein sequence ID" value="KAK8846774.1"/>
    <property type="molecule type" value="Genomic_DNA"/>
</dbReference>
<protein>
    <recommendedName>
        <fullName evidence="2">ARID domain-containing protein</fullName>
    </recommendedName>
</protein>
<feature type="compositionally biased region" description="Polar residues" evidence="1">
    <location>
        <begin position="890"/>
        <end position="904"/>
    </location>
</feature>
<evidence type="ECO:0000313" key="4">
    <source>
        <dbReference type="Proteomes" id="UP001388673"/>
    </source>
</evidence>
<feature type="region of interest" description="Disordered" evidence="1">
    <location>
        <begin position="1"/>
        <end position="197"/>
    </location>
</feature>
<feature type="compositionally biased region" description="Polar residues" evidence="1">
    <location>
        <begin position="767"/>
        <end position="785"/>
    </location>
</feature>
<feature type="region of interest" description="Disordered" evidence="1">
    <location>
        <begin position="834"/>
        <end position="904"/>
    </location>
</feature>
<proteinExistence type="predicted"/>
<name>A0AAW0YHH3_9TREE</name>
<dbReference type="PANTHER" id="PTHR48125">
    <property type="entry name" value="LP07818P1"/>
    <property type="match status" value="1"/>
</dbReference>
<feature type="compositionally biased region" description="Low complexity" evidence="1">
    <location>
        <begin position="153"/>
        <end position="169"/>
    </location>
</feature>
<reference evidence="3 4" key="1">
    <citation type="journal article" date="2024" name="bioRxiv">
        <title>Comparative genomics of Cryptococcus and Kwoniella reveals pathogenesis evolution and contrasting karyotype dynamics via intercentromeric recombination or chromosome fusion.</title>
        <authorList>
            <person name="Coelho M.A."/>
            <person name="David-Palma M."/>
            <person name="Shea T."/>
            <person name="Bowers K."/>
            <person name="McGinley-Smith S."/>
            <person name="Mohammad A.W."/>
            <person name="Gnirke A."/>
            <person name="Yurkov A.M."/>
            <person name="Nowrousian M."/>
            <person name="Sun S."/>
            <person name="Cuomo C.A."/>
            <person name="Heitman J."/>
        </authorList>
    </citation>
    <scope>NUCLEOTIDE SEQUENCE [LARGE SCALE GENOMIC DNA]</scope>
    <source>
        <strain evidence="3 4">CBS 13917</strain>
    </source>
</reference>
<evidence type="ECO:0000256" key="1">
    <source>
        <dbReference type="SAM" id="MobiDB-lite"/>
    </source>
</evidence>
<feature type="region of interest" description="Disordered" evidence="1">
    <location>
        <begin position="470"/>
        <end position="509"/>
    </location>
</feature>
<evidence type="ECO:0000259" key="2">
    <source>
        <dbReference type="PROSITE" id="PS51011"/>
    </source>
</evidence>
<accession>A0AAW0YHH3</accession>
<feature type="compositionally biased region" description="Low complexity" evidence="1">
    <location>
        <begin position="92"/>
        <end position="102"/>
    </location>
</feature>
<dbReference type="SUPFAM" id="SSF46774">
    <property type="entry name" value="ARID-like"/>
    <property type="match status" value="1"/>
</dbReference>
<dbReference type="CDD" id="cd16100">
    <property type="entry name" value="ARID"/>
    <property type="match status" value="1"/>
</dbReference>
<keyword evidence="4" id="KW-1185">Reference proteome</keyword>
<evidence type="ECO:0000313" key="3">
    <source>
        <dbReference type="EMBL" id="KAK8846774.1"/>
    </source>
</evidence>
<feature type="compositionally biased region" description="Polar residues" evidence="1">
    <location>
        <begin position="335"/>
        <end position="346"/>
    </location>
</feature>
<dbReference type="PROSITE" id="PS00028">
    <property type="entry name" value="ZINC_FINGER_C2H2_1"/>
    <property type="match status" value="1"/>
</dbReference>
<feature type="compositionally biased region" description="Polar residues" evidence="1">
    <location>
        <begin position="109"/>
        <end position="137"/>
    </location>
</feature>
<organism evidence="3 4">
    <name type="scientific">Kwoniella newhampshirensis</name>
    <dbReference type="NCBI Taxonomy" id="1651941"/>
    <lineage>
        <taxon>Eukaryota</taxon>
        <taxon>Fungi</taxon>
        <taxon>Dikarya</taxon>
        <taxon>Basidiomycota</taxon>
        <taxon>Agaricomycotina</taxon>
        <taxon>Tremellomycetes</taxon>
        <taxon>Tremellales</taxon>
        <taxon>Cryptococcaceae</taxon>
        <taxon>Kwoniella</taxon>
    </lineage>
</organism>
<feature type="compositionally biased region" description="Basic residues" evidence="1">
    <location>
        <begin position="1362"/>
        <end position="1376"/>
    </location>
</feature>
<sequence>MSDGEAERRHNFSLMSGNGNGGPSAFPTEWEREREREYQRQRYHEQRRHVDGSGPSHSFPSFSVPVMNTPPISASMPAHHTQYPSAPPSSVSPPLSSSSPISRYVGPRPSSSTSQYWMTVNQSQSSHDGRRLSNTGRSRSHVDVGTFHPPAPRSSFASSSVSPQLAQPLPHRRQRPPPLQQQTHSTSVPAPPNNVALPSREQVHGYLVSHMAQEKGLDTDWRVAGAKFDVYALFGAVVRAGGSTAVTSREWWHVIGGLLGLPMNQNERAVGQHLQIFFLKMLGGLEILWERTKTGEEKLVQPTASASRPPLPTPMTATTSESGTDFYHARERHVSNVSEVSEQAPRQSRHPPTMAPSSAAARPSWVTASAPAPAPAPAYSSAHPPTSSSSRSQTQPHASSSSSVYQQAVPRSRSSPSSGSLAPITSYAPHADPIHPPAPLQLQNYRLPGILGNQEEVERPQSSYLIEQPIPSSLSSTSAPLTSLGSPLTSHDSQIPNDGHLASSSDPPNQLSFGGRRFGEYVVPKVSSFRELVASNILPLPQLNEEVSTRLGPWTGDLFTVYSKRCHELGHSMNKLQKGGVDATRPVLGDEIVFWTKLLAIMRRNPSVVPPRVEDPARTSQSPIPSHAPAPPAAPLTTTITTPNGRAAPGSFENPLPFEPPPSLLFSTQGVSTAPAEFVPKKRSRPNGSRNKPAAPKPLAINTSPLAPTSLDGTNTPVRDTVPALTDIPKSSTPAADVLRMLQGRNGVQDDELPSSTGPANLHAALNGNSDPAPSQSRSSPSNAPVSPIHGTPEIVTQRLGSIIPSSQDLSPSKKRIDLSGKNISVAKLRPYDNTPTRILPRKDIGGPQFSPLATSQRSQNGRQSSPSFARKKTRGPRDPYKKSKLKMSSGETENAPAQRQSQSVALHDPLLPHEEVENLAQTMVSQIAQRESTVDVAGQDNDHVIIVDDSEDEAIPSAVNGHGAVLLPQAEDMGAGGGADVPARSISAALTPRKRAEPVIELMSSRRKQPRLVRAPIDRAKVVIPIRRRRREELIQRGCYDAFRDDDSEDETFQKRRAHVSLRPMKITLSRGPHAKSVRPQNPEPVPLRFLYRPGSGLVEPYASILTEHSVLRRCTEHACGWKGCDAVLGSEDLLRRHVEMRVHAKQGKMQVGISHWIFGGGKKTMETQLVPGQWLYRCFWRGCEEPCFDTEGKLVQHMMARHVSRVLDCPYEGCDLTSPTISHLTRHVMKTHDEPTDIARPLADLSANLAPPPSPPPLPEVIRTDELTTPLVIGSSYRLPAQVERLRYKILTHCFAGDDPVIHVEHPPHMLEKVGTETPLSVLADIEDDVDENDLMGPEGGEKPRGNGERGPRLLDQVLGRKRKDISSGGRRKGQRWELVVELPTRKKSKLSEV</sequence>
<dbReference type="Pfam" id="PF01388">
    <property type="entry name" value="ARID"/>
    <property type="match status" value="1"/>
</dbReference>
<dbReference type="InterPro" id="IPR013087">
    <property type="entry name" value="Znf_C2H2_type"/>
</dbReference>
<dbReference type="Proteomes" id="UP001388673">
    <property type="component" value="Unassembled WGS sequence"/>
</dbReference>
<comment type="caution">
    <text evidence="3">The sequence shown here is derived from an EMBL/GenBank/DDBJ whole genome shotgun (WGS) entry which is preliminary data.</text>
</comment>
<feature type="region of interest" description="Disordered" evidence="1">
    <location>
        <begin position="298"/>
        <end position="322"/>
    </location>
</feature>
<feature type="region of interest" description="Disordered" evidence="1">
    <location>
        <begin position="608"/>
        <end position="731"/>
    </location>
</feature>
<dbReference type="PROSITE" id="PS51011">
    <property type="entry name" value="ARID"/>
    <property type="match status" value="1"/>
</dbReference>
<feature type="compositionally biased region" description="Low complexity" evidence="1">
    <location>
        <begin position="471"/>
        <end position="490"/>
    </location>
</feature>
<dbReference type="GeneID" id="92183120"/>
<feature type="compositionally biased region" description="Basic and acidic residues" evidence="1">
    <location>
        <begin position="1"/>
        <end position="10"/>
    </location>
</feature>